<evidence type="ECO:0000313" key="2">
    <source>
        <dbReference type="EMBL" id="SSA41337.1"/>
    </source>
</evidence>
<dbReference type="AlphaFoldDB" id="A0A2Y9AG80"/>
<sequence length="154" mass="16603">MPIITSHSIDSYNTSTGSLLGEGISGEAVSTYSLDDFVLRIDEATTIADIDLFALGALRATLDVSLAFGVIVSVSLGTPPNFSMGADIAMRTHYDNILFEQATVTRGADLRRDEDGRAQPRRDLRHRRGLLRTGLSGVDRRYRPAADGCAGQDS</sequence>
<dbReference type="Proteomes" id="UP000245839">
    <property type="component" value="Unassembled WGS sequence"/>
</dbReference>
<gene>
    <name evidence="1" type="ORF">BCF38_102173</name>
    <name evidence="2" type="ORF">SAMN05421539_102173</name>
</gene>
<evidence type="ECO:0000313" key="4">
    <source>
        <dbReference type="Proteomes" id="UP000251571"/>
    </source>
</evidence>
<keyword evidence="3" id="KW-1185">Reference proteome</keyword>
<dbReference type="Proteomes" id="UP000251571">
    <property type="component" value="Unassembled WGS sequence"/>
</dbReference>
<dbReference type="RefSeq" id="WP_109563292.1">
    <property type="nucleotide sequence ID" value="NZ_QGDJ01000002.1"/>
</dbReference>
<reference evidence="2 4" key="1">
    <citation type="submission" date="2016-10" db="EMBL/GenBank/DDBJ databases">
        <authorList>
            <person name="Cai Z."/>
        </authorList>
    </citation>
    <scope>NUCLEOTIDE SEQUENCE [LARGE SCALE GENOMIC DNA]</scope>
    <source>
        <strain evidence="2 4">DSM 25227</strain>
    </source>
</reference>
<proteinExistence type="predicted"/>
<reference evidence="1 3" key="2">
    <citation type="submission" date="2018-03" db="EMBL/GenBank/DDBJ databases">
        <title>Genomic Encyclopedia of Archaeal and Bacterial Type Strains, Phase II (KMG-II): from individual species to whole genera.</title>
        <authorList>
            <person name="Goeker M."/>
        </authorList>
    </citation>
    <scope>NUCLEOTIDE SEQUENCE [LARGE SCALE GENOMIC DNA]</scope>
    <source>
        <strain evidence="1 3">DSM 25227</strain>
    </source>
</reference>
<dbReference type="EMBL" id="UETC01000002">
    <property type="protein sequence ID" value="SSA41337.1"/>
    <property type="molecule type" value="Genomic_DNA"/>
</dbReference>
<organism evidence="2 4">
    <name type="scientific">Jannaschia seohaensis</name>
    <dbReference type="NCBI Taxonomy" id="475081"/>
    <lineage>
        <taxon>Bacteria</taxon>
        <taxon>Pseudomonadati</taxon>
        <taxon>Pseudomonadota</taxon>
        <taxon>Alphaproteobacteria</taxon>
        <taxon>Rhodobacterales</taxon>
        <taxon>Roseobacteraceae</taxon>
        <taxon>Jannaschia</taxon>
    </lineage>
</organism>
<name>A0A2Y9AG80_9RHOB</name>
<dbReference type="EMBL" id="QGDJ01000002">
    <property type="protein sequence ID" value="PWJ20927.1"/>
    <property type="molecule type" value="Genomic_DNA"/>
</dbReference>
<protein>
    <submittedName>
        <fullName evidence="2">Uncharacterized protein</fullName>
    </submittedName>
</protein>
<accession>A0A2Y9AG80</accession>
<evidence type="ECO:0000313" key="3">
    <source>
        <dbReference type="Proteomes" id="UP000245839"/>
    </source>
</evidence>
<evidence type="ECO:0000313" key="1">
    <source>
        <dbReference type="EMBL" id="PWJ20927.1"/>
    </source>
</evidence>